<keyword evidence="2" id="KW-0812">Transmembrane</keyword>
<feature type="transmembrane region" description="Helical" evidence="2">
    <location>
        <begin position="27"/>
        <end position="49"/>
    </location>
</feature>
<evidence type="ECO:0000313" key="4">
    <source>
        <dbReference type="Proteomes" id="UP000681720"/>
    </source>
</evidence>
<accession>A0A8S2ZZ97</accession>
<dbReference type="EMBL" id="CAJOBJ010119373">
    <property type="protein sequence ID" value="CAF4668761.1"/>
    <property type="molecule type" value="Genomic_DNA"/>
</dbReference>
<comment type="caution">
    <text evidence="3">The sequence shown here is derived from an EMBL/GenBank/DDBJ whole genome shotgun (WGS) entry which is preliminary data.</text>
</comment>
<reference evidence="3" key="1">
    <citation type="submission" date="2021-02" db="EMBL/GenBank/DDBJ databases">
        <authorList>
            <person name="Nowell W R."/>
        </authorList>
    </citation>
    <scope>NUCLEOTIDE SEQUENCE</scope>
</reference>
<dbReference type="AlphaFoldDB" id="A0A8S2ZZ97"/>
<sequence>MSYVILVGCGVGLLVSSYIYIVVNQRLLFLVFAILNLVAAILYSIYFLLTRKKTSSKNVTESEKANGLIEEDAHLNQEPLSSLPMMEANNNENKKDIN</sequence>
<gene>
    <name evidence="3" type="ORF">GIL414_LOCUS41794</name>
</gene>
<evidence type="ECO:0008006" key="5">
    <source>
        <dbReference type="Google" id="ProtNLM"/>
    </source>
</evidence>
<dbReference type="Proteomes" id="UP000681720">
    <property type="component" value="Unassembled WGS sequence"/>
</dbReference>
<proteinExistence type="predicted"/>
<evidence type="ECO:0000313" key="3">
    <source>
        <dbReference type="EMBL" id="CAF4668761.1"/>
    </source>
</evidence>
<organism evidence="3 4">
    <name type="scientific">Rotaria magnacalcarata</name>
    <dbReference type="NCBI Taxonomy" id="392030"/>
    <lineage>
        <taxon>Eukaryota</taxon>
        <taxon>Metazoa</taxon>
        <taxon>Spiralia</taxon>
        <taxon>Gnathifera</taxon>
        <taxon>Rotifera</taxon>
        <taxon>Eurotatoria</taxon>
        <taxon>Bdelloidea</taxon>
        <taxon>Philodinida</taxon>
        <taxon>Philodinidae</taxon>
        <taxon>Rotaria</taxon>
    </lineage>
</organism>
<evidence type="ECO:0000256" key="2">
    <source>
        <dbReference type="SAM" id="Phobius"/>
    </source>
</evidence>
<dbReference type="SUPFAM" id="SSF103473">
    <property type="entry name" value="MFS general substrate transporter"/>
    <property type="match status" value="1"/>
</dbReference>
<protein>
    <recommendedName>
        <fullName evidence="5">MFS transporter</fullName>
    </recommendedName>
</protein>
<feature type="region of interest" description="Disordered" evidence="1">
    <location>
        <begin position="71"/>
        <end position="98"/>
    </location>
</feature>
<keyword evidence="2" id="KW-0472">Membrane</keyword>
<name>A0A8S2ZZ97_9BILA</name>
<dbReference type="InterPro" id="IPR036259">
    <property type="entry name" value="MFS_trans_sf"/>
</dbReference>
<keyword evidence="2" id="KW-1133">Transmembrane helix</keyword>
<evidence type="ECO:0000256" key="1">
    <source>
        <dbReference type="SAM" id="MobiDB-lite"/>
    </source>
</evidence>